<dbReference type="Proteomes" id="UP000799755">
    <property type="component" value="Unassembled WGS sequence"/>
</dbReference>
<accession>A0ACB6QJ49</accession>
<name>A0ACB6QJ49_9PLEO</name>
<comment type="caution">
    <text evidence="1">The sequence shown here is derived from an EMBL/GenBank/DDBJ whole genome shotgun (WGS) entry which is preliminary data.</text>
</comment>
<proteinExistence type="predicted"/>
<reference evidence="1" key="1">
    <citation type="journal article" date="2020" name="Stud. Mycol.">
        <title>101 Dothideomycetes genomes: a test case for predicting lifestyles and emergence of pathogens.</title>
        <authorList>
            <person name="Haridas S."/>
            <person name="Albert R."/>
            <person name="Binder M."/>
            <person name="Bloem J."/>
            <person name="Labutti K."/>
            <person name="Salamov A."/>
            <person name="Andreopoulos B."/>
            <person name="Baker S."/>
            <person name="Barry K."/>
            <person name="Bills G."/>
            <person name="Bluhm B."/>
            <person name="Cannon C."/>
            <person name="Castanera R."/>
            <person name="Culley D."/>
            <person name="Daum C."/>
            <person name="Ezra D."/>
            <person name="Gonzalez J."/>
            <person name="Henrissat B."/>
            <person name="Kuo A."/>
            <person name="Liang C."/>
            <person name="Lipzen A."/>
            <person name="Lutzoni F."/>
            <person name="Magnuson J."/>
            <person name="Mondo S."/>
            <person name="Nolan M."/>
            <person name="Ohm R."/>
            <person name="Pangilinan J."/>
            <person name="Park H.-J."/>
            <person name="Ramirez L."/>
            <person name="Alfaro M."/>
            <person name="Sun H."/>
            <person name="Tritt A."/>
            <person name="Yoshinaga Y."/>
            <person name="Zwiers L.-H."/>
            <person name="Turgeon B."/>
            <person name="Goodwin S."/>
            <person name="Spatafora J."/>
            <person name="Crous P."/>
            <person name="Grigoriev I."/>
        </authorList>
    </citation>
    <scope>NUCLEOTIDE SEQUENCE</scope>
    <source>
        <strain evidence="1">ATCC 200398</strain>
    </source>
</reference>
<keyword evidence="2" id="KW-1185">Reference proteome</keyword>
<protein>
    <submittedName>
        <fullName evidence="1">Uncharacterized protein</fullName>
    </submittedName>
</protein>
<evidence type="ECO:0000313" key="2">
    <source>
        <dbReference type="Proteomes" id="UP000799755"/>
    </source>
</evidence>
<sequence length="347" mass="39017">MGTVPSVIRQILNHILPFTNPATPLIQDLIHTLLLCGTLYYAPALAERYHSQQLDDRIPPAEPDLDNTADHALTDDPPSPNANIPLDERLILQPDSDSETDRDRNINFMPPAPTPPPGPGLAQPPIPFADLDPAEGPAEGPADRPRATPQNRIIGAKKAKSLARKDQRRAYHEFHRQQAEIRRQAEAAEKEEREAELYAEKARRAEVEREIAERERLGREKRKEDEKREADAELRRRERALDTVRGEVERYGVVNLSEVARAEGKSSMWIDKLVRASGIVGSLQRPERGEHTIHTGGMWIVRIDKEIMREVYANAAVHGEKHRGKISFADFGSIIEEAVEARARANS</sequence>
<organism evidence="1 2">
    <name type="scientific">Lindgomyces ingoldianus</name>
    <dbReference type="NCBI Taxonomy" id="673940"/>
    <lineage>
        <taxon>Eukaryota</taxon>
        <taxon>Fungi</taxon>
        <taxon>Dikarya</taxon>
        <taxon>Ascomycota</taxon>
        <taxon>Pezizomycotina</taxon>
        <taxon>Dothideomycetes</taxon>
        <taxon>Pleosporomycetidae</taxon>
        <taxon>Pleosporales</taxon>
        <taxon>Lindgomycetaceae</taxon>
        <taxon>Lindgomyces</taxon>
    </lineage>
</organism>
<gene>
    <name evidence="1" type="ORF">BDR25DRAFT_306167</name>
</gene>
<dbReference type="EMBL" id="MU003525">
    <property type="protein sequence ID" value="KAF2466347.1"/>
    <property type="molecule type" value="Genomic_DNA"/>
</dbReference>
<evidence type="ECO:0000313" key="1">
    <source>
        <dbReference type="EMBL" id="KAF2466347.1"/>
    </source>
</evidence>